<proteinExistence type="predicted"/>
<dbReference type="Proteomes" id="UP001500668">
    <property type="component" value="Unassembled WGS sequence"/>
</dbReference>
<comment type="caution">
    <text evidence="1">The sequence shown here is derived from an EMBL/GenBank/DDBJ whole genome shotgun (WGS) entry which is preliminary data.</text>
</comment>
<gene>
    <name evidence="1" type="ORF">GCM10010394_47870</name>
</gene>
<keyword evidence="2" id="KW-1185">Reference proteome</keyword>
<evidence type="ECO:0000313" key="1">
    <source>
        <dbReference type="EMBL" id="GAA0612476.1"/>
    </source>
</evidence>
<name>A0ABN1GIU1_9ACTN</name>
<dbReference type="EMBL" id="BAAACA010000034">
    <property type="protein sequence ID" value="GAA0612476.1"/>
    <property type="molecule type" value="Genomic_DNA"/>
</dbReference>
<protein>
    <submittedName>
        <fullName evidence="1">Uncharacterized protein</fullName>
    </submittedName>
</protein>
<sequence length="86" mass="9363">MESLALADHAHRWARTVTRVTGTAVESLASAALSPYPKVRGVTDNWWRGEDSLIAVHRREAVGFDAPQCLQDHVCGGLDEWGLHGG</sequence>
<reference evidence="1 2" key="1">
    <citation type="journal article" date="2019" name="Int. J. Syst. Evol. Microbiol.">
        <title>The Global Catalogue of Microorganisms (GCM) 10K type strain sequencing project: providing services to taxonomists for standard genome sequencing and annotation.</title>
        <authorList>
            <consortium name="The Broad Institute Genomics Platform"/>
            <consortium name="The Broad Institute Genome Sequencing Center for Infectious Disease"/>
            <person name="Wu L."/>
            <person name="Ma J."/>
        </authorList>
    </citation>
    <scope>NUCLEOTIDE SEQUENCE [LARGE SCALE GENOMIC DNA]</scope>
    <source>
        <strain evidence="1 2">JCM 5067</strain>
    </source>
</reference>
<organism evidence="1 2">
    <name type="scientific">Streptomyces crystallinus</name>
    <dbReference type="NCBI Taxonomy" id="68191"/>
    <lineage>
        <taxon>Bacteria</taxon>
        <taxon>Bacillati</taxon>
        <taxon>Actinomycetota</taxon>
        <taxon>Actinomycetes</taxon>
        <taxon>Kitasatosporales</taxon>
        <taxon>Streptomycetaceae</taxon>
        <taxon>Streptomyces</taxon>
    </lineage>
</organism>
<accession>A0ABN1GIU1</accession>
<evidence type="ECO:0000313" key="2">
    <source>
        <dbReference type="Proteomes" id="UP001500668"/>
    </source>
</evidence>